<sequence length="181" mass="19719">MIRKLVELTCVLMLTSLVLPVVTLLPVGVDGIAVGLVTHDTNPPTVIALTKDADAFIKKIKKIEYRQNTVQLAVNLYTTLRNVPVADTVNTIFVLLTDNTDSKLVKGAINMSGTVKKSGVHIITVGVTNKVNEDELRKVASNSDESVFVKTFSDLRSYVNPIADLICKVAEAELLENVTNR</sequence>
<evidence type="ECO:0000259" key="2">
    <source>
        <dbReference type="PROSITE" id="PS50234"/>
    </source>
</evidence>
<feature type="signal peptide" evidence="1">
    <location>
        <begin position="1"/>
        <end position="20"/>
    </location>
</feature>
<dbReference type="CDD" id="cd00198">
    <property type="entry name" value="vWFA"/>
    <property type="match status" value="1"/>
</dbReference>
<dbReference type="PANTHER" id="PTHR24020:SF20">
    <property type="entry name" value="PH DOMAIN-CONTAINING PROTEIN"/>
    <property type="match status" value="1"/>
</dbReference>
<gene>
    <name evidence="3" type="primary">ORF87394</name>
</gene>
<evidence type="ECO:0000313" key="3">
    <source>
        <dbReference type="EMBL" id="CEK73595.1"/>
    </source>
</evidence>
<dbReference type="EMBL" id="HACG01026730">
    <property type="protein sequence ID" value="CEK73595.1"/>
    <property type="molecule type" value="Transcribed_RNA"/>
</dbReference>
<reference evidence="3" key="1">
    <citation type="submission" date="2014-12" db="EMBL/GenBank/DDBJ databases">
        <title>Insight into the proteome of Arion vulgaris.</title>
        <authorList>
            <person name="Aradska J."/>
            <person name="Bulat T."/>
            <person name="Smidak R."/>
            <person name="Sarate P."/>
            <person name="Gangsoo J."/>
            <person name="Sialana F."/>
            <person name="Bilban M."/>
            <person name="Lubec G."/>
        </authorList>
    </citation>
    <scope>NUCLEOTIDE SEQUENCE</scope>
    <source>
        <tissue evidence="3">Skin</tissue>
    </source>
</reference>
<organism evidence="3">
    <name type="scientific">Arion vulgaris</name>
    <dbReference type="NCBI Taxonomy" id="1028688"/>
    <lineage>
        <taxon>Eukaryota</taxon>
        <taxon>Metazoa</taxon>
        <taxon>Spiralia</taxon>
        <taxon>Lophotrochozoa</taxon>
        <taxon>Mollusca</taxon>
        <taxon>Gastropoda</taxon>
        <taxon>Heterobranchia</taxon>
        <taxon>Euthyneura</taxon>
        <taxon>Panpulmonata</taxon>
        <taxon>Eupulmonata</taxon>
        <taxon>Stylommatophora</taxon>
        <taxon>Helicina</taxon>
        <taxon>Arionoidea</taxon>
        <taxon>Arionidae</taxon>
        <taxon>Arion</taxon>
    </lineage>
</organism>
<protein>
    <recommendedName>
        <fullName evidence="2">VWFA domain-containing protein</fullName>
    </recommendedName>
</protein>
<dbReference type="Gene3D" id="3.40.50.410">
    <property type="entry name" value="von Willebrand factor, type A domain"/>
    <property type="match status" value="1"/>
</dbReference>
<dbReference type="InterPro" id="IPR036465">
    <property type="entry name" value="vWFA_dom_sf"/>
</dbReference>
<keyword evidence="1" id="KW-0732">Signal</keyword>
<feature type="domain" description="VWFA" evidence="2">
    <location>
        <begin position="81"/>
        <end position="162"/>
    </location>
</feature>
<feature type="chain" id="PRO_5002112503" description="VWFA domain-containing protein" evidence="1">
    <location>
        <begin position="21"/>
        <end position="181"/>
    </location>
</feature>
<proteinExistence type="predicted"/>
<dbReference type="Pfam" id="PF00092">
    <property type="entry name" value="VWA"/>
    <property type="match status" value="1"/>
</dbReference>
<dbReference type="PROSITE" id="PS50234">
    <property type="entry name" value="VWFA"/>
    <property type="match status" value="1"/>
</dbReference>
<dbReference type="InterPro" id="IPR050525">
    <property type="entry name" value="ECM_Assembly_Org"/>
</dbReference>
<evidence type="ECO:0000256" key="1">
    <source>
        <dbReference type="SAM" id="SignalP"/>
    </source>
</evidence>
<dbReference type="SUPFAM" id="SSF53300">
    <property type="entry name" value="vWA-like"/>
    <property type="match status" value="1"/>
</dbReference>
<dbReference type="AlphaFoldDB" id="A0A0B7A0W0"/>
<dbReference type="PANTHER" id="PTHR24020">
    <property type="entry name" value="COLLAGEN ALPHA"/>
    <property type="match status" value="1"/>
</dbReference>
<dbReference type="InterPro" id="IPR002035">
    <property type="entry name" value="VWF_A"/>
</dbReference>
<name>A0A0B7A0W0_9EUPU</name>
<accession>A0A0B7A0W0</accession>